<evidence type="ECO:0000256" key="1">
    <source>
        <dbReference type="SAM" id="Phobius"/>
    </source>
</evidence>
<dbReference type="Proteomes" id="UP001139157">
    <property type="component" value="Unassembled WGS sequence"/>
</dbReference>
<keyword evidence="3" id="KW-1185">Reference proteome</keyword>
<sequence length="77" mass="8457">MTAMMLYDTFGALFAQVGVPEEEPPSSERWLRLIRYLTWLVLLVPLVAAIAGAGVGLVLLVRRFSRGGRPDSDKPAN</sequence>
<gene>
    <name evidence="2" type="ORF">NDR86_18070</name>
</gene>
<evidence type="ECO:0000313" key="2">
    <source>
        <dbReference type="EMBL" id="MCM6775383.1"/>
    </source>
</evidence>
<comment type="caution">
    <text evidence="2">The sequence shown here is derived from an EMBL/GenBank/DDBJ whole genome shotgun (WGS) entry which is preliminary data.</text>
</comment>
<keyword evidence="1" id="KW-1133">Transmembrane helix</keyword>
<name>A0A9X2E9H3_9NOCA</name>
<protein>
    <submittedName>
        <fullName evidence="2">Uncharacterized protein</fullName>
    </submittedName>
</protein>
<accession>A0A9X2E9H3</accession>
<dbReference type="EMBL" id="JAMRXG010000007">
    <property type="protein sequence ID" value="MCM6775383.1"/>
    <property type="molecule type" value="Genomic_DNA"/>
</dbReference>
<keyword evidence="1" id="KW-0812">Transmembrane</keyword>
<evidence type="ECO:0000313" key="3">
    <source>
        <dbReference type="Proteomes" id="UP001139157"/>
    </source>
</evidence>
<reference evidence="2" key="1">
    <citation type="submission" date="2022-06" db="EMBL/GenBank/DDBJ databases">
        <title>Novel species in genus nocardia.</title>
        <authorList>
            <person name="Li F."/>
        </authorList>
    </citation>
    <scope>NUCLEOTIDE SEQUENCE</scope>
    <source>
        <strain evidence="2">CDC141</strain>
    </source>
</reference>
<keyword evidence="1" id="KW-0472">Membrane</keyword>
<dbReference type="AlphaFoldDB" id="A0A9X2E9H3"/>
<proteinExistence type="predicted"/>
<dbReference type="RefSeq" id="WP_251913625.1">
    <property type="nucleotide sequence ID" value="NZ_JAMRXG010000007.1"/>
</dbReference>
<feature type="transmembrane region" description="Helical" evidence="1">
    <location>
        <begin position="36"/>
        <end position="61"/>
    </location>
</feature>
<organism evidence="2 3">
    <name type="scientific">Nocardia pulmonis</name>
    <dbReference type="NCBI Taxonomy" id="2951408"/>
    <lineage>
        <taxon>Bacteria</taxon>
        <taxon>Bacillati</taxon>
        <taxon>Actinomycetota</taxon>
        <taxon>Actinomycetes</taxon>
        <taxon>Mycobacteriales</taxon>
        <taxon>Nocardiaceae</taxon>
        <taxon>Nocardia</taxon>
    </lineage>
</organism>